<dbReference type="AlphaFoldDB" id="A0A561UUB4"/>
<organism evidence="2 4">
    <name type="scientific">Streptomyces brevispora</name>
    <dbReference type="NCBI Taxonomy" id="887462"/>
    <lineage>
        <taxon>Bacteria</taxon>
        <taxon>Bacillati</taxon>
        <taxon>Actinomycetota</taxon>
        <taxon>Actinomycetes</taxon>
        <taxon>Kitasatosporales</taxon>
        <taxon>Streptomycetaceae</taxon>
        <taxon>Streptomyces</taxon>
    </lineage>
</organism>
<dbReference type="SMART" id="SM00881">
    <property type="entry name" value="CoA_binding"/>
    <property type="match status" value="1"/>
</dbReference>
<accession>A0A561UUB4</accession>
<reference evidence="3 5" key="2">
    <citation type="submission" date="2022-10" db="EMBL/GenBank/DDBJ databases">
        <title>The complete genomes of actinobacterial strains from the NBC collection.</title>
        <authorList>
            <person name="Joergensen T.S."/>
            <person name="Alvarez Arevalo M."/>
            <person name="Sterndorff E.B."/>
            <person name="Faurdal D."/>
            <person name="Vuksanovic O."/>
            <person name="Mourched A.-S."/>
            <person name="Charusanti P."/>
            <person name="Shaw S."/>
            <person name="Blin K."/>
            <person name="Weber T."/>
        </authorList>
    </citation>
    <scope>NUCLEOTIDE SEQUENCE [LARGE SCALE GENOMIC DNA]</scope>
    <source>
        <strain evidence="3 5">NBC 01769</strain>
    </source>
</reference>
<evidence type="ECO:0000313" key="4">
    <source>
        <dbReference type="Proteomes" id="UP000318186"/>
    </source>
</evidence>
<dbReference type="Pfam" id="PF13607">
    <property type="entry name" value="Succ_CoA_lig"/>
    <property type="match status" value="1"/>
</dbReference>
<feature type="domain" description="CoA-binding" evidence="1">
    <location>
        <begin position="9"/>
        <end position="104"/>
    </location>
</feature>
<sequence>MTRSVADLYFRPRSIVVLGASSDPDKLSGRPLAYLKKFGYKGGLYAVNPRRSEVQGVETFASVGEIPGPVDLAIVVVPAPSVVDAVRACADAGVGAVTVFASGFSEIGEKGHPEQQEISDIAARAGMRVVGPNCLGTFALADRAFATFSTAFDDESERPVSPIALVSQSGAVGTFTYSTMNSLGLGVTYFANTGNEADVTVPEVLSALVDADDVHVLLGHIEGVKNVEALRGLARSAKAKDKPLVLLKSGRSAAGARAVAAHTGSVAGDDAEFEAASVAEGAIRVHSMEALSDAALAFADGRRAAGSRLTIVTLSGGAGALAADRAVELGLQVDTWASDADREALAGELPYFGAVKNPIDMTGSMINDRSLLERSLRVVNENDDTDAVLVVLGNADKGSDEIVETLAKAYRSTEKPFLVAWTGGSGRPRLELLRAGVPTYSEPDRAVLCMSHVVTHSRQG</sequence>
<dbReference type="InterPro" id="IPR016102">
    <property type="entry name" value="Succinyl-CoA_synth-like"/>
</dbReference>
<dbReference type="EMBL" id="VIWW01000001">
    <property type="protein sequence ID" value="TWG02939.1"/>
    <property type="molecule type" value="Genomic_DNA"/>
</dbReference>
<dbReference type="EMBL" id="CP109114">
    <property type="protein sequence ID" value="WSC15965.1"/>
    <property type="molecule type" value="Genomic_DNA"/>
</dbReference>
<evidence type="ECO:0000313" key="2">
    <source>
        <dbReference type="EMBL" id="TWG02939.1"/>
    </source>
</evidence>
<name>A0A561UUB4_9ACTN</name>
<dbReference type="InterPro" id="IPR032875">
    <property type="entry name" value="Succ_CoA_lig_flav_dom"/>
</dbReference>
<dbReference type="PANTHER" id="PTHR42793">
    <property type="entry name" value="COA BINDING DOMAIN CONTAINING PROTEIN"/>
    <property type="match status" value="1"/>
</dbReference>
<keyword evidence="5" id="KW-1185">Reference proteome</keyword>
<dbReference type="RefSeq" id="WP_145763360.1">
    <property type="nucleotide sequence ID" value="NZ_CP109114.1"/>
</dbReference>
<dbReference type="InterPro" id="IPR003781">
    <property type="entry name" value="CoA-bd"/>
</dbReference>
<dbReference type="Pfam" id="PF13380">
    <property type="entry name" value="CoA_binding_2"/>
    <property type="match status" value="1"/>
</dbReference>
<evidence type="ECO:0000313" key="5">
    <source>
        <dbReference type="Proteomes" id="UP001330827"/>
    </source>
</evidence>
<dbReference type="Gene3D" id="3.40.50.720">
    <property type="entry name" value="NAD(P)-binding Rossmann-like Domain"/>
    <property type="match status" value="1"/>
</dbReference>
<dbReference type="Proteomes" id="UP000318186">
    <property type="component" value="Unassembled WGS sequence"/>
</dbReference>
<dbReference type="OrthoDB" id="190266at2"/>
<proteinExistence type="predicted"/>
<protein>
    <submittedName>
        <fullName evidence="2">Acyl-CoA synthetase (NDP forming)</fullName>
    </submittedName>
    <submittedName>
        <fullName evidence="3">CoA-binding protein</fullName>
    </submittedName>
</protein>
<evidence type="ECO:0000313" key="3">
    <source>
        <dbReference type="EMBL" id="WSC15965.1"/>
    </source>
</evidence>
<dbReference type="InterPro" id="IPR036291">
    <property type="entry name" value="NAD(P)-bd_dom_sf"/>
</dbReference>
<dbReference type="SUPFAM" id="SSF52210">
    <property type="entry name" value="Succinyl-CoA synthetase domains"/>
    <property type="match status" value="2"/>
</dbReference>
<dbReference type="Gene3D" id="3.40.50.261">
    <property type="entry name" value="Succinyl-CoA synthetase domains"/>
    <property type="match status" value="2"/>
</dbReference>
<dbReference type="PANTHER" id="PTHR42793:SF4">
    <property type="entry name" value="BLL6376 PROTEIN"/>
    <property type="match status" value="1"/>
</dbReference>
<dbReference type="SUPFAM" id="SSF51735">
    <property type="entry name" value="NAD(P)-binding Rossmann-fold domains"/>
    <property type="match status" value="1"/>
</dbReference>
<evidence type="ECO:0000259" key="1">
    <source>
        <dbReference type="SMART" id="SM00881"/>
    </source>
</evidence>
<gene>
    <name evidence="2" type="ORF">FHX80_111351</name>
    <name evidence="3" type="ORF">OIE64_26145</name>
</gene>
<reference evidence="2 4" key="1">
    <citation type="submission" date="2019-06" db="EMBL/GenBank/DDBJ databases">
        <title>Sequencing the genomes of 1000 actinobacteria strains.</title>
        <authorList>
            <person name="Klenk H.-P."/>
        </authorList>
    </citation>
    <scope>NUCLEOTIDE SEQUENCE [LARGE SCALE GENOMIC DNA]</scope>
    <source>
        <strain evidence="2 4">DSM 42059</strain>
    </source>
</reference>
<dbReference type="Proteomes" id="UP001330827">
    <property type="component" value="Chromosome"/>
</dbReference>